<dbReference type="PROSITE" id="PS50931">
    <property type="entry name" value="HTH_LYSR"/>
    <property type="match status" value="1"/>
</dbReference>
<dbReference type="PANTHER" id="PTHR30537:SF5">
    <property type="entry name" value="HTH-TYPE TRANSCRIPTIONAL ACTIVATOR TTDR-RELATED"/>
    <property type="match status" value="1"/>
</dbReference>
<keyword evidence="2" id="KW-0805">Transcription regulation</keyword>
<keyword evidence="3" id="KW-0238">DNA-binding</keyword>
<dbReference type="Pfam" id="PF03466">
    <property type="entry name" value="LysR_substrate"/>
    <property type="match status" value="1"/>
</dbReference>
<dbReference type="InterPro" id="IPR000847">
    <property type="entry name" value="LysR_HTH_N"/>
</dbReference>
<dbReference type="Gene3D" id="3.40.190.290">
    <property type="match status" value="1"/>
</dbReference>
<gene>
    <name evidence="6" type="ORF">F0185_06790</name>
</gene>
<evidence type="ECO:0000256" key="3">
    <source>
        <dbReference type="ARBA" id="ARBA00023125"/>
    </source>
</evidence>
<evidence type="ECO:0000313" key="7">
    <source>
        <dbReference type="Proteomes" id="UP000785613"/>
    </source>
</evidence>
<dbReference type="InterPro" id="IPR005119">
    <property type="entry name" value="LysR_subst-bd"/>
</dbReference>
<comment type="similarity">
    <text evidence="1">Belongs to the LysR transcriptional regulatory family.</text>
</comment>
<name>A0ABX0LKK9_9BURK</name>
<evidence type="ECO:0000313" key="6">
    <source>
        <dbReference type="EMBL" id="NHZ33295.1"/>
    </source>
</evidence>
<dbReference type="RefSeq" id="WP_167222790.1">
    <property type="nucleotide sequence ID" value="NZ_VUYU01000003.1"/>
</dbReference>
<dbReference type="SUPFAM" id="SSF46785">
    <property type="entry name" value="Winged helix' DNA-binding domain"/>
    <property type="match status" value="1"/>
</dbReference>
<keyword evidence="4" id="KW-0804">Transcription</keyword>
<comment type="caution">
    <text evidence="6">The sequence shown here is derived from an EMBL/GenBank/DDBJ whole genome shotgun (WGS) entry which is preliminary data.</text>
</comment>
<dbReference type="SUPFAM" id="SSF53850">
    <property type="entry name" value="Periplasmic binding protein-like II"/>
    <property type="match status" value="1"/>
</dbReference>
<accession>A0ABX0LKK9</accession>
<feature type="domain" description="HTH lysR-type" evidence="5">
    <location>
        <begin position="6"/>
        <end position="63"/>
    </location>
</feature>
<dbReference type="InterPro" id="IPR058163">
    <property type="entry name" value="LysR-type_TF_proteobact-type"/>
</dbReference>
<evidence type="ECO:0000256" key="1">
    <source>
        <dbReference type="ARBA" id="ARBA00009437"/>
    </source>
</evidence>
<evidence type="ECO:0000256" key="4">
    <source>
        <dbReference type="ARBA" id="ARBA00023163"/>
    </source>
</evidence>
<keyword evidence="7" id="KW-1185">Reference proteome</keyword>
<dbReference type="InterPro" id="IPR036388">
    <property type="entry name" value="WH-like_DNA-bd_sf"/>
</dbReference>
<organism evidence="6 7">
    <name type="scientific">Massilia rubra</name>
    <dbReference type="NCBI Taxonomy" id="2607910"/>
    <lineage>
        <taxon>Bacteria</taxon>
        <taxon>Pseudomonadati</taxon>
        <taxon>Pseudomonadota</taxon>
        <taxon>Betaproteobacteria</taxon>
        <taxon>Burkholderiales</taxon>
        <taxon>Oxalobacteraceae</taxon>
        <taxon>Telluria group</taxon>
        <taxon>Massilia</taxon>
    </lineage>
</organism>
<proteinExistence type="inferred from homology"/>
<evidence type="ECO:0000259" key="5">
    <source>
        <dbReference type="PROSITE" id="PS50931"/>
    </source>
</evidence>
<reference evidence="6 7" key="1">
    <citation type="submission" date="2019-09" db="EMBL/GenBank/DDBJ databases">
        <title>Taxonomy of Antarctic Massilia spp.: description of Massilia rubra sp. nov., Massilia aquatica sp. nov., Massilia mucilaginosa sp. nov., Massilia frigida sp. nov. isolated from streams, lakes and regoliths.</title>
        <authorList>
            <person name="Holochova P."/>
            <person name="Sedlacek I."/>
            <person name="Kralova S."/>
            <person name="Maslanova I."/>
            <person name="Busse H.-J."/>
            <person name="Stankova E."/>
            <person name="Vrbovska V."/>
            <person name="Kovarovic V."/>
            <person name="Bartak M."/>
            <person name="Svec P."/>
            <person name="Pantucek R."/>
        </authorList>
    </citation>
    <scope>NUCLEOTIDE SEQUENCE [LARGE SCALE GENOMIC DNA]</scope>
    <source>
        <strain evidence="6 7">CCM 8692</strain>
    </source>
</reference>
<dbReference type="PANTHER" id="PTHR30537">
    <property type="entry name" value="HTH-TYPE TRANSCRIPTIONAL REGULATOR"/>
    <property type="match status" value="1"/>
</dbReference>
<protein>
    <submittedName>
        <fullName evidence="6">LysR family transcriptional regulator</fullName>
    </submittedName>
</protein>
<dbReference type="InterPro" id="IPR036390">
    <property type="entry name" value="WH_DNA-bd_sf"/>
</dbReference>
<dbReference type="Pfam" id="PF00126">
    <property type="entry name" value="HTH_1"/>
    <property type="match status" value="1"/>
</dbReference>
<dbReference type="Gene3D" id="1.10.10.10">
    <property type="entry name" value="Winged helix-like DNA-binding domain superfamily/Winged helix DNA-binding domain"/>
    <property type="match status" value="1"/>
</dbReference>
<dbReference type="CDD" id="cd08474">
    <property type="entry name" value="PBP2_CrgA_like_5"/>
    <property type="match status" value="1"/>
</dbReference>
<evidence type="ECO:0000256" key="2">
    <source>
        <dbReference type="ARBA" id="ARBA00023015"/>
    </source>
</evidence>
<sequence>MSTELPSMADLSTFALVAQHRGFRQAARASGQSASALSQALRRLETQLGIRLLERTTRSVAPTAAGALLLGRLQPALMQVASALDVLNELRDSPRGTLRLNVPVSAARHFLQPMLSRFMELYPDITLDIVVDNNFVDLVASGCDAGIRYGERLEQDMIALPIGPRTERFALAAAPAYLARRGVPQHPRELLQHACLRGKFLSGLVYPWEFGRDGQTLTVDPGGPLIVTPTVADLAVHAAVAGHGLIYLFEDWLAPYLASGQLQPVLPEWWLRFPGPFLYYAGRRHLPAPLRAFIDFVQSPPPAASPGLATGSV</sequence>
<dbReference type="EMBL" id="VUYU01000003">
    <property type="protein sequence ID" value="NHZ33295.1"/>
    <property type="molecule type" value="Genomic_DNA"/>
</dbReference>
<dbReference type="Proteomes" id="UP000785613">
    <property type="component" value="Unassembled WGS sequence"/>
</dbReference>